<comment type="caution">
    <text evidence="1">The sequence shown here is derived from an EMBL/GenBank/DDBJ whole genome shotgun (WGS) entry which is preliminary data.</text>
</comment>
<protein>
    <submittedName>
        <fullName evidence="1">Uncharacterized protein</fullName>
    </submittedName>
</protein>
<evidence type="ECO:0000313" key="2">
    <source>
        <dbReference type="Proteomes" id="UP001152795"/>
    </source>
</evidence>
<gene>
    <name evidence="1" type="ORF">PACLA_8A075856</name>
</gene>
<dbReference type="AlphaFoldDB" id="A0A6S7LNT3"/>
<organism evidence="1 2">
    <name type="scientific">Paramuricea clavata</name>
    <name type="common">Red gorgonian</name>
    <name type="synonym">Violescent sea-whip</name>
    <dbReference type="NCBI Taxonomy" id="317549"/>
    <lineage>
        <taxon>Eukaryota</taxon>
        <taxon>Metazoa</taxon>
        <taxon>Cnidaria</taxon>
        <taxon>Anthozoa</taxon>
        <taxon>Octocorallia</taxon>
        <taxon>Malacalcyonacea</taxon>
        <taxon>Plexauridae</taxon>
        <taxon>Paramuricea</taxon>
    </lineage>
</organism>
<name>A0A6S7LNT3_PARCT</name>
<keyword evidence="2" id="KW-1185">Reference proteome</keyword>
<dbReference type="OrthoDB" id="5987536at2759"/>
<proteinExistence type="predicted"/>
<sequence length="275" mass="30984">MQDVITVAPLMLSIPGISKRTGIEIRRYDFSDAQPGKDICDRRIACVKSHIRHFLNEGNNINTASDMKKALDSYGGVKGCRASVVSISRTKQQIAKHKWTGITLFNNFEFLKSGIKVWKAYKIGKGKLIKKADIKQMACTQGATGLISQESYTISENDKVFVSNGTLERHLNVGKHLYRLQTESAYDIVKQKWASKCTTVGIHTETNKHSTGELKEETGEADQSPVAVKMAWALKRSTGILIDDNEEEQNEEVEMIEEEIRRYSLLECVREEVEL</sequence>
<dbReference type="Proteomes" id="UP001152795">
    <property type="component" value="Unassembled WGS sequence"/>
</dbReference>
<reference evidence="1" key="1">
    <citation type="submission" date="2020-04" db="EMBL/GenBank/DDBJ databases">
        <authorList>
            <person name="Alioto T."/>
            <person name="Alioto T."/>
            <person name="Gomez Garrido J."/>
        </authorList>
    </citation>
    <scope>NUCLEOTIDE SEQUENCE</scope>
    <source>
        <strain evidence="1">A484AB</strain>
    </source>
</reference>
<accession>A0A6S7LNT3</accession>
<dbReference type="PANTHER" id="PTHR33845:SF1">
    <property type="entry name" value="C2H2-TYPE DOMAIN-CONTAINING PROTEIN"/>
    <property type="match status" value="1"/>
</dbReference>
<evidence type="ECO:0000313" key="1">
    <source>
        <dbReference type="EMBL" id="CAB4039653.1"/>
    </source>
</evidence>
<dbReference type="EMBL" id="CACRXK020025695">
    <property type="protein sequence ID" value="CAB4039653.1"/>
    <property type="molecule type" value="Genomic_DNA"/>
</dbReference>
<dbReference type="PANTHER" id="PTHR33845">
    <property type="entry name" value="C2H2-TYPE DOMAIN-CONTAINING PROTEIN"/>
    <property type="match status" value="1"/>
</dbReference>